<dbReference type="PANTHER" id="PTHR23505">
    <property type="entry name" value="SPINSTER"/>
    <property type="match status" value="1"/>
</dbReference>
<reference evidence="9" key="1">
    <citation type="submission" date="2023-07" db="EMBL/GenBank/DDBJ databases">
        <title>Duganella aceri sp. nov., isolated from tree sap.</title>
        <authorList>
            <person name="Kim I.S."/>
        </authorList>
    </citation>
    <scope>NUCLEOTIDE SEQUENCE [LARGE SCALE GENOMIC DNA]</scope>
    <source>
        <strain evidence="9">SAP-35</strain>
    </source>
</reference>
<keyword evidence="3 6" id="KW-0812">Transmembrane</keyword>
<feature type="transmembrane region" description="Helical" evidence="6">
    <location>
        <begin position="322"/>
        <end position="343"/>
    </location>
</feature>
<dbReference type="Proteomes" id="UP000666369">
    <property type="component" value="Unassembled WGS sequence"/>
</dbReference>
<dbReference type="InterPro" id="IPR036259">
    <property type="entry name" value="MFS_trans_sf"/>
</dbReference>
<evidence type="ECO:0000256" key="2">
    <source>
        <dbReference type="ARBA" id="ARBA00022448"/>
    </source>
</evidence>
<feature type="transmembrane region" description="Helical" evidence="6">
    <location>
        <begin position="296"/>
        <end position="316"/>
    </location>
</feature>
<organism evidence="8 9">
    <name type="scientific">Duganella aceris</name>
    <dbReference type="NCBI Taxonomy" id="2703883"/>
    <lineage>
        <taxon>Bacteria</taxon>
        <taxon>Pseudomonadati</taxon>
        <taxon>Pseudomonadota</taxon>
        <taxon>Betaproteobacteria</taxon>
        <taxon>Burkholderiales</taxon>
        <taxon>Oxalobacteraceae</taxon>
        <taxon>Telluria group</taxon>
        <taxon>Duganella</taxon>
    </lineage>
</organism>
<evidence type="ECO:0000313" key="9">
    <source>
        <dbReference type="Proteomes" id="UP000666369"/>
    </source>
</evidence>
<feature type="domain" description="Major facilitator superfamily (MFS) profile" evidence="7">
    <location>
        <begin position="17"/>
        <end position="419"/>
    </location>
</feature>
<name>A0ABX0FKU7_9BURK</name>
<dbReference type="Gene3D" id="1.20.1250.20">
    <property type="entry name" value="MFS general substrate transporter like domains"/>
    <property type="match status" value="1"/>
</dbReference>
<dbReference type="Pfam" id="PF07690">
    <property type="entry name" value="MFS_1"/>
    <property type="match status" value="1"/>
</dbReference>
<feature type="transmembrane region" description="Helical" evidence="6">
    <location>
        <begin position="85"/>
        <end position="109"/>
    </location>
</feature>
<comment type="subcellular location">
    <subcellularLocation>
        <location evidence="1">Membrane</location>
        <topology evidence="1">Multi-pass membrane protein</topology>
    </subcellularLocation>
</comment>
<feature type="transmembrane region" description="Helical" evidence="6">
    <location>
        <begin position="52"/>
        <end position="73"/>
    </location>
</feature>
<dbReference type="RefSeq" id="WP_166103353.1">
    <property type="nucleotide sequence ID" value="NZ_JAADJT010000005.1"/>
</dbReference>
<evidence type="ECO:0000256" key="5">
    <source>
        <dbReference type="ARBA" id="ARBA00023136"/>
    </source>
</evidence>
<dbReference type="InterPro" id="IPR020846">
    <property type="entry name" value="MFS_dom"/>
</dbReference>
<dbReference type="EMBL" id="JAADJT010000005">
    <property type="protein sequence ID" value="NGZ85168.1"/>
    <property type="molecule type" value="Genomic_DNA"/>
</dbReference>
<comment type="caution">
    <text evidence="8">The sequence shown here is derived from an EMBL/GenBank/DDBJ whole genome shotgun (WGS) entry which is preliminary data.</text>
</comment>
<feature type="transmembrane region" description="Helical" evidence="6">
    <location>
        <begin position="168"/>
        <end position="187"/>
    </location>
</feature>
<accession>A0ABX0FKU7</accession>
<evidence type="ECO:0000256" key="3">
    <source>
        <dbReference type="ARBA" id="ARBA00022692"/>
    </source>
</evidence>
<evidence type="ECO:0000256" key="6">
    <source>
        <dbReference type="SAM" id="Phobius"/>
    </source>
</evidence>
<feature type="transmembrane region" description="Helical" evidence="6">
    <location>
        <begin position="395"/>
        <end position="415"/>
    </location>
</feature>
<sequence length="439" mass="46536">MTIEASAHKGRINPMATLLVLTLVNAMAQSGGTLLAAVLPLIKDEFGFSDGQLGLLTGYGSVLSMALLALPIAHWAGRYGASTMLAVSMMVCGVASALTAGCGALWQLIATRLVSGVGPAAAWPLGQALVSELYPPERRAGAMATYTAGDFLGNTLPLVVGGWIAVKFGWRTAFISFAAMIVLTALLQRWLVPNPPMILPTSAPAKAAEATRWSAGLRALWHERGFVQITLGFSWASFAVSGLSKWMPSFYNREFGLAPDEAAAFFGGAYAGGALIGLLLGGLLGNRIGADRPNRMLAFCMGTYALTFPCILGVLFAPNLKFAFVAHVAATVFGAMPNGPVLAMLHTTVPRHLRVLGASVFLLVLTMLGDGGGPLLIGLFSDLLQPRFGNESLKYAMLIVKLFGLMLFVHLSLAWRSARNQRRQDLASPFTILNPKDTL</sequence>
<evidence type="ECO:0000313" key="8">
    <source>
        <dbReference type="EMBL" id="NGZ85168.1"/>
    </source>
</evidence>
<evidence type="ECO:0000256" key="4">
    <source>
        <dbReference type="ARBA" id="ARBA00022989"/>
    </source>
</evidence>
<proteinExistence type="predicted"/>
<protein>
    <submittedName>
        <fullName evidence="8">MFS transporter</fullName>
    </submittedName>
</protein>
<keyword evidence="9" id="KW-1185">Reference proteome</keyword>
<keyword evidence="4 6" id="KW-1133">Transmembrane helix</keyword>
<gene>
    <name evidence="8" type="ORF">GW587_13000</name>
</gene>
<keyword evidence="5 6" id="KW-0472">Membrane</keyword>
<dbReference type="PROSITE" id="PS50850">
    <property type="entry name" value="MFS"/>
    <property type="match status" value="1"/>
</dbReference>
<dbReference type="InterPro" id="IPR044770">
    <property type="entry name" value="MFS_spinster-like"/>
</dbReference>
<feature type="transmembrane region" description="Helical" evidence="6">
    <location>
        <begin position="355"/>
        <end position="380"/>
    </location>
</feature>
<keyword evidence="2" id="KW-0813">Transport</keyword>
<evidence type="ECO:0000259" key="7">
    <source>
        <dbReference type="PROSITE" id="PS50850"/>
    </source>
</evidence>
<dbReference type="InterPro" id="IPR011701">
    <property type="entry name" value="MFS"/>
</dbReference>
<dbReference type="PANTHER" id="PTHR23505:SF79">
    <property type="entry name" value="PROTEIN SPINSTER"/>
    <property type="match status" value="1"/>
</dbReference>
<feature type="transmembrane region" description="Helical" evidence="6">
    <location>
        <begin position="263"/>
        <end position="284"/>
    </location>
</feature>
<evidence type="ECO:0000256" key="1">
    <source>
        <dbReference type="ARBA" id="ARBA00004141"/>
    </source>
</evidence>
<dbReference type="SUPFAM" id="SSF103473">
    <property type="entry name" value="MFS general substrate transporter"/>
    <property type="match status" value="1"/>
</dbReference>